<dbReference type="Proteomes" id="UP001209878">
    <property type="component" value="Unassembled WGS sequence"/>
</dbReference>
<evidence type="ECO:0000256" key="1">
    <source>
        <dbReference type="SAM" id="Phobius"/>
    </source>
</evidence>
<dbReference type="InterPro" id="IPR003961">
    <property type="entry name" value="FN3_dom"/>
</dbReference>
<evidence type="ECO:0000313" key="5">
    <source>
        <dbReference type="Proteomes" id="UP001209878"/>
    </source>
</evidence>
<organism evidence="4 5">
    <name type="scientific">Ridgeia piscesae</name>
    <name type="common">Tubeworm</name>
    <dbReference type="NCBI Taxonomy" id="27915"/>
    <lineage>
        <taxon>Eukaryota</taxon>
        <taxon>Metazoa</taxon>
        <taxon>Spiralia</taxon>
        <taxon>Lophotrochozoa</taxon>
        <taxon>Annelida</taxon>
        <taxon>Polychaeta</taxon>
        <taxon>Sedentaria</taxon>
        <taxon>Canalipalpata</taxon>
        <taxon>Sabellida</taxon>
        <taxon>Siboglinidae</taxon>
        <taxon>Ridgeia</taxon>
    </lineage>
</organism>
<protein>
    <recommendedName>
        <fullName evidence="3">Fibronectin type-III domain-containing protein</fullName>
    </recommendedName>
</protein>
<accession>A0AAD9NX37</accession>
<keyword evidence="1" id="KW-1133">Transmembrane helix</keyword>
<dbReference type="SUPFAM" id="SSF49265">
    <property type="entry name" value="Fibronectin type III"/>
    <property type="match status" value="1"/>
</dbReference>
<dbReference type="EMBL" id="JAODUO010000283">
    <property type="protein sequence ID" value="KAK2184088.1"/>
    <property type="molecule type" value="Genomic_DNA"/>
</dbReference>
<sequence length="235" mass="26314">MIGATQVSKMSLALVSTWLALTSLLTTATAEERRDTTARANDSFFIEVVHSHSSTSSIVIDWIVPQQYDVSEYVVEARRSGSKSVTRSMPLPGDSRTYEVTDLIFDADYEVCVYASLSNASMSHGQCTQLFTIPLIRTDNLLILFGVIAYIFLTFFVAYLCWRNAKKKFDAQLREEGTVANDHEEVDERIDHAQNTPMLLSVPGGNTRPRSIIEEAEENIPYIDEEHHAGSNNVK</sequence>
<dbReference type="CDD" id="cd00063">
    <property type="entry name" value="FN3"/>
    <property type="match status" value="1"/>
</dbReference>
<keyword evidence="1" id="KW-0812">Transmembrane</keyword>
<dbReference type="InterPro" id="IPR036116">
    <property type="entry name" value="FN3_sf"/>
</dbReference>
<comment type="caution">
    <text evidence="4">The sequence shown here is derived from an EMBL/GenBank/DDBJ whole genome shotgun (WGS) entry which is preliminary data.</text>
</comment>
<keyword evidence="5" id="KW-1185">Reference proteome</keyword>
<reference evidence="4" key="1">
    <citation type="journal article" date="2023" name="Mol. Biol. Evol.">
        <title>Third-Generation Sequencing Reveals the Adaptive Role of the Epigenome in Three Deep-Sea Polychaetes.</title>
        <authorList>
            <person name="Perez M."/>
            <person name="Aroh O."/>
            <person name="Sun Y."/>
            <person name="Lan Y."/>
            <person name="Juniper S.K."/>
            <person name="Young C.R."/>
            <person name="Angers B."/>
            <person name="Qian P.Y."/>
        </authorList>
    </citation>
    <scope>NUCLEOTIDE SEQUENCE</scope>
    <source>
        <strain evidence="4">R07B-5</strain>
    </source>
</reference>
<keyword evidence="1" id="KW-0472">Membrane</keyword>
<evidence type="ECO:0000313" key="4">
    <source>
        <dbReference type="EMBL" id="KAK2184088.1"/>
    </source>
</evidence>
<dbReference type="AlphaFoldDB" id="A0AAD9NX37"/>
<keyword evidence="2" id="KW-0732">Signal</keyword>
<gene>
    <name evidence="4" type="ORF">NP493_283g03010</name>
</gene>
<dbReference type="InterPro" id="IPR013783">
    <property type="entry name" value="Ig-like_fold"/>
</dbReference>
<proteinExistence type="predicted"/>
<evidence type="ECO:0000256" key="2">
    <source>
        <dbReference type="SAM" id="SignalP"/>
    </source>
</evidence>
<dbReference type="PROSITE" id="PS50853">
    <property type="entry name" value="FN3"/>
    <property type="match status" value="1"/>
</dbReference>
<dbReference type="Gene3D" id="2.60.40.10">
    <property type="entry name" value="Immunoglobulins"/>
    <property type="match status" value="1"/>
</dbReference>
<feature type="signal peptide" evidence="2">
    <location>
        <begin position="1"/>
        <end position="30"/>
    </location>
</feature>
<feature type="chain" id="PRO_5042206652" description="Fibronectin type-III domain-containing protein" evidence="2">
    <location>
        <begin position="31"/>
        <end position="235"/>
    </location>
</feature>
<feature type="domain" description="Fibronectin type-III" evidence="3">
    <location>
        <begin position="40"/>
        <end position="136"/>
    </location>
</feature>
<dbReference type="Pfam" id="PF00041">
    <property type="entry name" value="fn3"/>
    <property type="match status" value="1"/>
</dbReference>
<evidence type="ECO:0000259" key="3">
    <source>
        <dbReference type="PROSITE" id="PS50853"/>
    </source>
</evidence>
<feature type="transmembrane region" description="Helical" evidence="1">
    <location>
        <begin position="141"/>
        <end position="162"/>
    </location>
</feature>
<name>A0AAD9NX37_RIDPI</name>